<comment type="function">
    <text evidence="1">Required for 60S pre-ribosomal subunits export to the cytoplasm.</text>
</comment>
<dbReference type="GO" id="GO:0000055">
    <property type="term" value="P:ribosomal large subunit export from nucleus"/>
    <property type="evidence" value="ECO:0007669"/>
    <property type="project" value="UniProtKB-UniRule"/>
</dbReference>
<evidence type="ECO:0000256" key="2">
    <source>
        <dbReference type="SAM" id="MobiDB-lite"/>
    </source>
</evidence>
<keyword evidence="1" id="KW-0690">Ribosome biogenesis</keyword>
<feature type="compositionally biased region" description="Basic and acidic residues" evidence="2">
    <location>
        <begin position="131"/>
        <end position="146"/>
    </location>
</feature>
<dbReference type="GO" id="GO:0015031">
    <property type="term" value="P:protein transport"/>
    <property type="evidence" value="ECO:0007669"/>
    <property type="project" value="UniProtKB-KW"/>
</dbReference>
<dbReference type="InterPro" id="IPR027312">
    <property type="entry name" value="Sda1"/>
</dbReference>
<dbReference type="GO" id="GO:0042273">
    <property type="term" value="P:ribosomal large subunit biogenesis"/>
    <property type="evidence" value="ECO:0007669"/>
    <property type="project" value="UniProtKB-UniRule"/>
</dbReference>
<feature type="compositionally biased region" description="Basic and acidic residues" evidence="2">
    <location>
        <begin position="96"/>
        <end position="115"/>
    </location>
</feature>
<dbReference type="PANTHER" id="PTHR12730">
    <property type="entry name" value="HSDA/SDA1-RELATED"/>
    <property type="match status" value="1"/>
</dbReference>
<evidence type="ECO:0000313" key="5">
    <source>
        <dbReference type="Proteomes" id="UP000527355"/>
    </source>
</evidence>
<feature type="compositionally biased region" description="Acidic residues" evidence="2">
    <location>
        <begin position="61"/>
        <end position="73"/>
    </location>
</feature>
<dbReference type="VEuPathDB" id="HostDB:GeneID_118670043"/>
<accession>A0A7J7ZX46</accession>
<proteinExistence type="inferred from homology"/>
<dbReference type="Proteomes" id="UP000527355">
    <property type="component" value="Unassembled WGS sequence"/>
</dbReference>
<comment type="caution">
    <text evidence="4">The sequence shown here is derived from an EMBL/GenBank/DDBJ whole genome shotgun (WGS) entry which is preliminary data.</text>
</comment>
<feature type="region of interest" description="Disordered" evidence="2">
    <location>
        <begin position="59"/>
        <end position="160"/>
    </location>
</feature>
<keyword evidence="1" id="KW-0813">Transport</keyword>
<sequence>MLKDSNATATKISLDMIIEFYRRNIWNDAKTVHVITTACVSKITMTRVAVMTFILGKVEEEKQDSDSTSEDEGPNSKRPAVQYATGKKSFKHKKRIEILEVKKEEENAENDEHGWESASLSEEADEDGDWVDMHHSCDKEQQEISKKLNSMPSEKWKPEL</sequence>
<keyword evidence="1" id="KW-0653">Protein transport</keyword>
<dbReference type="GO" id="GO:0005730">
    <property type="term" value="C:nucleolus"/>
    <property type="evidence" value="ECO:0007669"/>
    <property type="project" value="UniProtKB-SubCell"/>
</dbReference>
<evidence type="ECO:0000256" key="1">
    <source>
        <dbReference type="RuleBase" id="RU365057"/>
    </source>
</evidence>
<keyword evidence="5" id="KW-1185">Reference proteome</keyword>
<protein>
    <recommendedName>
        <fullName evidence="1">Protein SDA1</fullName>
    </recommendedName>
</protein>
<dbReference type="PANTHER" id="PTHR12730:SF0">
    <property type="entry name" value="PROTEIN SDA1 HOMOLOG"/>
    <property type="match status" value="1"/>
</dbReference>
<evidence type="ECO:0000259" key="3">
    <source>
        <dbReference type="Pfam" id="PF08158"/>
    </source>
</evidence>
<comment type="subcellular location">
    <subcellularLocation>
        <location evidence="1">Nucleus</location>
        <location evidence="1">Nucleolus</location>
    </subcellularLocation>
</comment>
<name>A0A7J7ZX46_MYOMY</name>
<dbReference type="InterPro" id="IPR012977">
    <property type="entry name" value="SDA1_N"/>
</dbReference>
<dbReference type="EMBL" id="JABWUV010000002">
    <property type="protein sequence ID" value="KAF6378887.1"/>
    <property type="molecule type" value="Genomic_DNA"/>
</dbReference>
<evidence type="ECO:0000313" key="4">
    <source>
        <dbReference type="EMBL" id="KAF6378887.1"/>
    </source>
</evidence>
<organism evidence="4 5">
    <name type="scientific">Myotis myotis</name>
    <name type="common">Greater mouse-eared bat</name>
    <name type="synonym">Vespertilio myotis</name>
    <dbReference type="NCBI Taxonomy" id="51298"/>
    <lineage>
        <taxon>Eukaryota</taxon>
        <taxon>Metazoa</taxon>
        <taxon>Chordata</taxon>
        <taxon>Craniata</taxon>
        <taxon>Vertebrata</taxon>
        <taxon>Euteleostomi</taxon>
        <taxon>Mammalia</taxon>
        <taxon>Eutheria</taxon>
        <taxon>Laurasiatheria</taxon>
        <taxon>Chiroptera</taxon>
        <taxon>Yangochiroptera</taxon>
        <taxon>Vespertilionidae</taxon>
        <taxon>Myotis</taxon>
    </lineage>
</organism>
<dbReference type="Pfam" id="PF08158">
    <property type="entry name" value="SDA1_HEAT"/>
    <property type="match status" value="1"/>
</dbReference>
<reference evidence="4 5" key="1">
    <citation type="journal article" date="2020" name="Nature">
        <title>Six reference-quality genomes reveal evolution of bat adaptations.</title>
        <authorList>
            <person name="Jebb D."/>
            <person name="Huang Z."/>
            <person name="Pippel M."/>
            <person name="Hughes G.M."/>
            <person name="Lavrichenko K."/>
            <person name="Devanna P."/>
            <person name="Winkler S."/>
            <person name="Jermiin L.S."/>
            <person name="Skirmuntt E.C."/>
            <person name="Katzourakis A."/>
            <person name="Burkitt-Gray L."/>
            <person name="Ray D.A."/>
            <person name="Sullivan K.A.M."/>
            <person name="Roscito J.G."/>
            <person name="Kirilenko B.M."/>
            <person name="Davalos L.M."/>
            <person name="Corthals A.P."/>
            <person name="Power M.L."/>
            <person name="Jones G."/>
            <person name="Ransome R.D."/>
            <person name="Dechmann D.K.N."/>
            <person name="Locatelli A.G."/>
            <person name="Puechmaille S.J."/>
            <person name="Fedrigo O."/>
            <person name="Jarvis E.D."/>
            <person name="Hiller M."/>
            <person name="Vernes S.C."/>
            <person name="Myers E.W."/>
            <person name="Teeling E.C."/>
        </authorList>
    </citation>
    <scope>NUCLEOTIDE SEQUENCE [LARGE SCALE GENOMIC DNA]</scope>
    <source>
        <strain evidence="4">MMyoMyo1</strain>
        <tissue evidence="4">Flight muscle</tissue>
    </source>
</reference>
<feature type="domain" description="SDA1 N-terminal" evidence="3">
    <location>
        <begin position="1"/>
        <end position="114"/>
    </location>
</feature>
<comment type="similarity">
    <text evidence="1">Belongs to the SDA1 family.</text>
</comment>
<dbReference type="AlphaFoldDB" id="A0A7J7ZX46"/>
<gene>
    <name evidence="4" type="ORF">mMyoMyo1_009776</name>
</gene>
<keyword evidence="1" id="KW-0539">Nucleus</keyword>